<dbReference type="SMART" id="SM00278">
    <property type="entry name" value="HhH1"/>
    <property type="match status" value="2"/>
</dbReference>
<dbReference type="PATRIC" id="fig|1218492.5.peg.1064"/>
<comment type="caution">
    <text evidence="2">The sequence shown here is derived from an EMBL/GenBank/DDBJ whole genome shotgun (WGS) entry which is preliminary data.</text>
</comment>
<dbReference type="HOGENOM" id="CLU_052011_1_0_9"/>
<dbReference type="GO" id="GO:0015628">
    <property type="term" value="P:protein secretion by the type II secretion system"/>
    <property type="evidence" value="ECO:0007669"/>
    <property type="project" value="TreeGrafter"/>
</dbReference>
<dbReference type="PANTHER" id="PTHR21180">
    <property type="entry name" value="ENDONUCLEASE/EXONUCLEASE/PHOSPHATASE FAMILY DOMAIN-CONTAINING PROTEIN 1"/>
    <property type="match status" value="1"/>
</dbReference>
<dbReference type="SUPFAM" id="SSF47781">
    <property type="entry name" value="RuvA domain 2-like"/>
    <property type="match status" value="1"/>
</dbReference>
<proteinExistence type="predicted"/>
<dbReference type="STRING" id="1218492.JG30_09250"/>
<organism evidence="2 3">
    <name type="scientific">Bombilactobacillus mellifer</name>
    <dbReference type="NCBI Taxonomy" id="1218492"/>
    <lineage>
        <taxon>Bacteria</taxon>
        <taxon>Bacillati</taxon>
        <taxon>Bacillota</taxon>
        <taxon>Bacilli</taxon>
        <taxon>Lactobacillales</taxon>
        <taxon>Lactobacillaceae</taxon>
        <taxon>Bombilactobacillus</taxon>
    </lineage>
</organism>
<dbReference type="PANTHER" id="PTHR21180:SF32">
    <property type="entry name" value="ENDONUCLEASE_EXONUCLEASE_PHOSPHATASE FAMILY DOMAIN-CONTAINING PROTEIN 1"/>
    <property type="match status" value="1"/>
</dbReference>
<protein>
    <recommendedName>
        <fullName evidence="1">Helix-hairpin-helix DNA-binding motif class 1 domain-containing protein</fullName>
    </recommendedName>
</protein>
<evidence type="ECO:0000259" key="1">
    <source>
        <dbReference type="SMART" id="SM00278"/>
    </source>
</evidence>
<evidence type="ECO:0000313" key="3">
    <source>
        <dbReference type="Proteomes" id="UP000033558"/>
    </source>
</evidence>
<evidence type="ECO:0000313" key="2">
    <source>
        <dbReference type="EMBL" id="KJY61872.1"/>
    </source>
</evidence>
<dbReference type="Pfam" id="PF10531">
    <property type="entry name" value="SLBB"/>
    <property type="match status" value="1"/>
</dbReference>
<dbReference type="GO" id="GO:0003677">
    <property type="term" value="F:DNA binding"/>
    <property type="evidence" value="ECO:0007669"/>
    <property type="project" value="InterPro"/>
</dbReference>
<dbReference type="Proteomes" id="UP000033558">
    <property type="component" value="Unassembled WGS sequence"/>
</dbReference>
<accession>A0A0F4LST6</accession>
<dbReference type="EMBL" id="JXJQ01000008">
    <property type="protein sequence ID" value="KJY61872.1"/>
    <property type="molecule type" value="Genomic_DNA"/>
</dbReference>
<dbReference type="GO" id="GO:0015627">
    <property type="term" value="C:type II protein secretion system complex"/>
    <property type="evidence" value="ECO:0007669"/>
    <property type="project" value="TreeGrafter"/>
</dbReference>
<feature type="domain" description="Helix-hairpin-helix DNA-binding motif class 1" evidence="1">
    <location>
        <begin position="146"/>
        <end position="165"/>
    </location>
</feature>
<dbReference type="RefSeq" id="WP_046316593.1">
    <property type="nucleotide sequence ID" value="NZ_JBHSZT010000001.1"/>
</dbReference>
<gene>
    <name evidence="2" type="ORF">JG30_09250</name>
</gene>
<dbReference type="Pfam" id="PF12836">
    <property type="entry name" value="HHH_3"/>
    <property type="match status" value="1"/>
</dbReference>
<dbReference type="InterPro" id="IPR003583">
    <property type="entry name" value="Hlx-hairpin-Hlx_DNA-bd_motif"/>
</dbReference>
<dbReference type="InterPro" id="IPR019554">
    <property type="entry name" value="Soluble_ligand-bd"/>
</dbReference>
<dbReference type="InterPro" id="IPR010994">
    <property type="entry name" value="RuvA_2-like"/>
</dbReference>
<dbReference type="InterPro" id="IPR051675">
    <property type="entry name" value="Endo/Exo/Phosphatase_dom_1"/>
</dbReference>
<dbReference type="InterPro" id="IPR004509">
    <property type="entry name" value="Competence_ComEA_HhH"/>
</dbReference>
<sequence length="198" mass="21478">MQSVKLWMMKYRVWFLGVLILLVCGSSYWIHRQTQIQQEVTLKAAPKTTTNSKKSTSKYLMVDVQGAVNRPGVYQLAATARVYDAIKRAGGTTEAASLKGVNQAQKLHDQSQIYVPNQAEAVSPTDDNSATNGSSATVNLNSATETELQNISGIGPKKAAAIIDYRQSAGSFQKVEDLIKVKGIGAKTLESIKDQLSV</sequence>
<dbReference type="NCBIfam" id="TIGR00426">
    <property type="entry name" value="competence protein ComEA helix-hairpin-helix repeat region"/>
    <property type="match status" value="1"/>
</dbReference>
<reference evidence="2 3" key="1">
    <citation type="submission" date="2015-01" db="EMBL/GenBank/DDBJ databases">
        <title>Comparative genomics of the lactic acid bacteria isolated from the honey bee gut.</title>
        <authorList>
            <person name="Ellegaard K.M."/>
            <person name="Tamarit D."/>
            <person name="Javelind E."/>
            <person name="Olofsson T."/>
            <person name="Andersson S.G."/>
            <person name="Vasquez A."/>
        </authorList>
    </citation>
    <scope>NUCLEOTIDE SEQUENCE [LARGE SCALE GENOMIC DNA]</scope>
    <source>
        <strain evidence="2 3">Bin4</strain>
    </source>
</reference>
<dbReference type="AlphaFoldDB" id="A0A0F4LST6"/>
<dbReference type="GO" id="GO:0006281">
    <property type="term" value="P:DNA repair"/>
    <property type="evidence" value="ECO:0007669"/>
    <property type="project" value="InterPro"/>
</dbReference>
<keyword evidence="3" id="KW-1185">Reference proteome</keyword>
<dbReference type="OrthoDB" id="9790239at2"/>
<name>A0A0F4LST6_9LACO</name>
<feature type="domain" description="Helix-hairpin-helix DNA-binding motif class 1" evidence="1">
    <location>
        <begin position="176"/>
        <end position="195"/>
    </location>
</feature>
<dbReference type="Gene3D" id="1.10.150.280">
    <property type="entry name" value="AF1531-like domain"/>
    <property type="match status" value="1"/>
</dbReference>